<reference evidence="1 2" key="2">
    <citation type="submission" date="2019-09" db="EMBL/GenBank/DDBJ databases">
        <authorList>
            <person name="Jin C."/>
        </authorList>
    </citation>
    <scope>NUCLEOTIDE SEQUENCE [LARGE SCALE GENOMIC DNA]</scope>
    <source>
        <strain evidence="1 2">BN140041</strain>
    </source>
</reference>
<organism evidence="1 2">
    <name type="scientific">Nocardioides antri</name>
    <dbReference type="NCBI Taxonomy" id="2607659"/>
    <lineage>
        <taxon>Bacteria</taxon>
        <taxon>Bacillati</taxon>
        <taxon>Actinomycetota</taxon>
        <taxon>Actinomycetes</taxon>
        <taxon>Propionibacteriales</taxon>
        <taxon>Nocardioidaceae</taxon>
        <taxon>Nocardioides</taxon>
    </lineage>
</organism>
<gene>
    <name evidence="1" type="ORF">F0U47_18515</name>
</gene>
<sequence>MTDPDLDHLLRWVQQGVVSRRQIEGMGGRHSDIRRMIRRRELTSVHPGVYVNHTGRLTRGQREWAAVLAAWPAALTDDSALPRPTSPAIHIAVHPGRTLEVPPFVVPHRTAHLDDLVDWRAGPPTVQLEHALVNVMSQHLRRQDVEGAYAALTSTAFTRRTTPDRVISTLGSRARVAGRALITEMAQDLRDGACSVLERGYLHRVERPHGLPRADRQVRSTATGSATYQDVRYSRYGLIIELDGRGYHDNPKAWDDDARRDLAGLASSEVLTARVTYGLVFREQCRTAVWIATILGRRGWGGELRRCPECPPR</sequence>
<dbReference type="EMBL" id="VUJW01000012">
    <property type="protein sequence ID" value="KAA1424349.1"/>
    <property type="molecule type" value="Genomic_DNA"/>
</dbReference>
<dbReference type="AlphaFoldDB" id="A0A5B1LX78"/>
<protein>
    <recommendedName>
        <fullName evidence="3">Type IV toxin-antitoxin system AbiEi family antitoxin domain-containing protein</fullName>
    </recommendedName>
</protein>
<proteinExistence type="predicted"/>
<accession>A0A5B1LX78</accession>
<keyword evidence="2" id="KW-1185">Reference proteome</keyword>
<evidence type="ECO:0000313" key="1">
    <source>
        <dbReference type="EMBL" id="KAA1424349.1"/>
    </source>
</evidence>
<comment type="caution">
    <text evidence="1">The sequence shown here is derived from an EMBL/GenBank/DDBJ whole genome shotgun (WGS) entry which is preliminary data.</text>
</comment>
<dbReference type="Proteomes" id="UP000324351">
    <property type="component" value="Unassembled WGS sequence"/>
</dbReference>
<evidence type="ECO:0008006" key="3">
    <source>
        <dbReference type="Google" id="ProtNLM"/>
    </source>
</evidence>
<name>A0A5B1LX78_9ACTN</name>
<reference evidence="1 2" key="1">
    <citation type="submission" date="2019-09" db="EMBL/GenBank/DDBJ databases">
        <title>Nocardioides panacisoli sp. nov., isolated from the soil of a ginseng field.</title>
        <authorList>
            <person name="Cho C."/>
        </authorList>
    </citation>
    <scope>NUCLEOTIDE SEQUENCE [LARGE SCALE GENOMIC DNA]</scope>
    <source>
        <strain evidence="1 2">BN140041</strain>
    </source>
</reference>
<evidence type="ECO:0000313" key="2">
    <source>
        <dbReference type="Proteomes" id="UP000324351"/>
    </source>
</evidence>